<accession>A0A5J4PVJ4</accession>
<proteinExistence type="predicted"/>
<comment type="caution">
    <text evidence="4">The sequence shown here is derived from an EMBL/GenBank/DDBJ whole genome shotgun (WGS) entry which is preliminary data.</text>
</comment>
<dbReference type="InterPro" id="IPR001547">
    <property type="entry name" value="Glyco_hydro_5"/>
</dbReference>
<feature type="non-terminal residue" evidence="4">
    <location>
        <position position="1"/>
    </location>
</feature>
<keyword evidence="1" id="KW-0378">Hydrolase</keyword>
<dbReference type="SUPFAM" id="SSF51445">
    <property type="entry name" value="(Trans)glycosidases"/>
    <property type="match status" value="1"/>
</dbReference>
<feature type="domain" description="Glycoside hydrolase family 5" evidence="3">
    <location>
        <begin position="2"/>
        <end position="231"/>
    </location>
</feature>
<dbReference type="InterPro" id="IPR017853">
    <property type="entry name" value="GH"/>
</dbReference>
<dbReference type="Pfam" id="PF00150">
    <property type="entry name" value="Cellulase"/>
    <property type="match status" value="1"/>
</dbReference>
<sequence>EKVKALGANIVRIPIHPVAWQERTPKNYLALLDQAVDWCTDLNLYVMLDWHTIGNLEMEMFQDPMYITTKAETNDFWRKIAQHFSGNNTVAFYELFNEPTTYRGQLGVCSWSDWKKLVENMITVIRSFDKETIPLVGGFDWAYDLTPIIVEPINAQGIGYTTHPYSNKRSEPWEPKWEENFGFAANTYPVFATEFGSDSRAEIDPNGSHYGTKIIGYLESKDISWCIWVFDPEWGGAKIKSWNYEPTFGSDFYSKAMKGELKVQQKQK</sequence>
<keyword evidence="2" id="KW-0326">Glycosidase</keyword>
<dbReference type="GO" id="GO:0009251">
    <property type="term" value="P:glucan catabolic process"/>
    <property type="evidence" value="ECO:0007669"/>
    <property type="project" value="TreeGrafter"/>
</dbReference>
<dbReference type="Gene3D" id="3.20.20.80">
    <property type="entry name" value="Glycosidases"/>
    <property type="match status" value="1"/>
</dbReference>
<organism evidence="4">
    <name type="scientific">termite gut metagenome</name>
    <dbReference type="NCBI Taxonomy" id="433724"/>
    <lineage>
        <taxon>unclassified sequences</taxon>
        <taxon>metagenomes</taxon>
        <taxon>organismal metagenomes</taxon>
    </lineage>
</organism>
<evidence type="ECO:0000259" key="3">
    <source>
        <dbReference type="Pfam" id="PF00150"/>
    </source>
</evidence>
<dbReference type="GO" id="GO:0004553">
    <property type="term" value="F:hydrolase activity, hydrolyzing O-glycosyl compounds"/>
    <property type="evidence" value="ECO:0007669"/>
    <property type="project" value="InterPro"/>
</dbReference>
<evidence type="ECO:0000256" key="1">
    <source>
        <dbReference type="ARBA" id="ARBA00022801"/>
    </source>
</evidence>
<name>A0A5J4PVJ4_9ZZZZ</name>
<dbReference type="EMBL" id="SNRY01006034">
    <property type="protein sequence ID" value="KAA6313505.1"/>
    <property type="molecule type" value="Genomic_DNA"/>
</dbReference>
<reference evidence="4" key="1">
    <citation type="submission" date="2019-03" db="EMBL/GenBank/DDBJ databases">
        <title>Single cell metagenomics reveals metabolic interactions within the superorganism composed of flagellate Streblomastix strix and complex community of Bacteroidetes bacteria on its surface.</title>
        <authorList>
            <person name="Treitli S.C."/>
            <person name="Kolisko M."/>
            <person name="Husnik F."/>
            <person name="Keeling P."/>
            <person name="Hampl V."/>
        </authorList>
    </citation>
    <scope>NUCLEOTIDE SEQUENCE</scope>
    <source>
        <strain evidence="4">STM</strain>
    </source>
</reference>
<dbReference type="PANTHER" id="PTHR34142">
    <property type="entry name" value="ENDO-BETA-1,4-GLUCANASE A"/>
    <property type="match status" value="1"/>
</dbReference>
<dbReference type="PANTHER" id="PTHR34142:SF1">
    <property type="entry name" value="GLYCOSIDE HYDROLASE FAMILY 5 DOMAIN-CONTAINING PROTEIN"/>
    <property type="match status" value="1"/>
</dbReference>
<dbReference type="AlphaFoldDB" id="A0A5J4PVJ4"/>
<protein>
    <recommendedName>
        <fullName evidence="3">Glycoside hydrolase family 5 domain-containing protein</fullName>
    </recommendedName>
</protein>
<gene>
    <name evidence="4" type="ORF">EZS27_035733</name>
</gene>
<evidence type="ECO:0000313" key="4">
    <source>
        <dbReference type="EMBL" id="KAA6313505.1"/>
    </source>
</evidence>
<evidence type="ECO:0000256" key="2">
    <source>
        <dbReference type="ARBA" id="ARBA00023295"/>
    </source>
</evidence>